<dbReference type="PANTHER" id="PTHR10098:SF108">
    <property type="entry name" value="TETRATRICOPEPTIDE REPEAT PROTEIN 28"/>
    <property type="match status" value="1"/>
</dbReference>
<feature type="region of interest" description="Disordered" evidence="1">
    <location>
        <begin position="1"/>
        <end position="47"/>
    </location>
</feature>
<name>A0A8H3BM40_9AGAM</name>
<gene>
    <name evidence="3" type="ORF">RDB_LOCUS66311</name>
</gene>
<dbReference type="InterPro" id="IPR011990">
    <property type="entry name" value="TPR-like_helical_dom_sf"/>
</dbReference>
<evidence type="ECO:0000313" key="3">
    <source>
        <dbReference type="EMBL" id="CAE6459261.1"/>
    </source>
</evidence>
<dbReference type="AlphaFoldDB" id="A0A8H3BM40"/>
<dbReference type="Proteomes" id="UP000663861">
    <property type="component" value="Unassembled WGS sequence"/>
</dbReference>
<organism evidence="3 4">
    <name type="scientific">Rhizoctonia solani</name>
    <dbReference type="NCBI Taxonomy" id="456999"/>
    <lineage>
        <taxon>Eukaryota</taxon>
        <taxon>Fungi</taxon>
        <taxon>Dikarya</taxon>
        <taxon>Basidiomycota</taxon>
        <taxon>Agaricomycotina</taxon>
        <taxon>Agaricomycetes</taxon>
        <taxon>Cantharellales</taxon>
        <taxon>Ceratobasidiaceae</taxon>
        <taxon>Rhizoctonia</taxon>
    </lineage>
</organism>
<reference evidence="3" key="1">
    <citation type="submission" date="2021-01" db="EMBL/GenBank/DDBJ databases">
        <authorList>
            <person name="Kaushik A."/>
        </authorList>
    </citation>
    <scope>NUCLEOTIDE SEQUENCE</scope>
    <source>
        <strain evidence="3">AG4-RS23</strain>
    </source>
</reference>
<feature type="compositionally biased region" description="Basic and acidic residues" evidence="1">
    <location>
        <begin position="1"/>
        <end position="10"/>
    </location>
</feature>
<evidence type="ECO:0000256" key="1">
    <source>
        <dbReference type="SAM" id="MobiDB-lite"/>
    </source>
</evidence>
<dbReference type="PANTHER" id="PTHR10098">
    <property type="entry name" value="RAPSYN-RELATED"/>
    <property type="match status" value="1"/>
</dbReference>
<protein>
    <recommendedName>
        <fullName evidence="2">CHAT domain-containing protein</fullName>
    </recommendedName>
</protein>
<comment type="caution">
    <text evidence="3">The sequence shown here is derived from an EMBL/GenBank/DDBJ whole genome shotgun (WGS) entry which is preliminary data.</text>
</comment>
<dbReference type="SUPFAM" id="SSF81901">
    <property type="entry name" value="HCP-like"/>
    <property type="match status" value="1"/>
</dbReference>
<feature type="domain" description="CHAT" evidence="2">
    <location>
        <begin position="760"/>
        <end position="1039"/>
    </location>
</feature>
<dbReference type="EMBL" id="CAJMWY010001126">
    <property type="protein sequence ID" value="CAE6459261.1"/>
    <property type="molecule type" value="Genomic_DNA"/>
</dbReference>
<accession>A0A8H3BM40</accession>
<dbReference type="Pfam" id="PF12770">
    <property type="entry name" value="CHAT"/>
    <property type="match status" value="1"/>
</dbReference>
<evidence type="ECO:0000259" key="2">
    <source>
        <dbReference type="Pfam" id="PF12770"/>
    </source>
</evidence>
<evidence type="ECO:0000313" key="4">
    <source>
        <dbReference type="Proteomes" id="UP000663861"/>
    </source>
</evidence>
<proteinExistence type="predicted"/>
<dbReference type="InterPro" id="IPR024983">
    <property type="entry name" value="CHAT_dom"/>
</dbReference>
<dbReference type="Gene3D" id="1.25.40.10">
    <property type="entry name" value="Tetratricopeptide repeat domain"/>
    <property type="match status" value="3"/>
</dbReference>
<sequence length="1040" mass="114295">MSSSREHLDGLVDSSRLPGPAKKLHDAAKNESSSISSSSPQTVNGVSCGDDHTRALDVTALIPDSPNFEELQDLDHAIVSYSQALSLLPDTDQDYLHVLHLLSGAHAARFQILGELDDIDAAIAYGDQTVALGSASDNGVAFFLGNLGTFYMLRYDQFGDEENVKQAIENLSLAVALTPPNDSQLPLRLDMLGLSHIRRYECLGDPKDIDIAVEHHTRAINLTSNDDPEMPKQLCNLGIALRARFEHSGMLEDIDRAIELMSRALSRMGDSPFDMSLALKSLGIAYMCRFHRLNNISDIDRAIEYQSTVISLIPDDQITPEYFSALGNSYSRRFQHSGKPIDISSAIEYHARAMSLTPDGHPEMPARLTNLGISHALSFEHFGKLEDLDTTIECHALAVALSSDKSSDFPSRLSNLGSSHALRFRHTEDLEDLHMGIEYLARSISLLAQDSPDVSPRLNVMGALYMNRFLRLGDSDSLKSASNSWENASQILSGYPIERFQAALKWAGSVPPSSPDQLRAYTQAMSLIPRVVWLGVSVGKRYEDVPLLENVAVEAAAAATNAQNYRLALEWLEQGRSVVWNQILQLRTSFETLSQVDSDLADKLIEVTKQLDTAGTLVPSSNLSSVSLDPFSQEEASAGHRRLAEQYDDLIGQARLIPGFEDFLQPKKAQQLIRVARSGPVVVLNNHSSRCDAFIILPDCEEIKHISLPGFSEEKAKTVRSNIDTALWHRGVRAAPVPRGFSKGRAKKQLNVHESFESSMNTLWASVVKPVLDFLGYERQENIEALPHITWCATGVLSSLPLHASGDYGRSDDRLFNFAISSYTPTLEALLSVPPTSKTHSRLLAIGQEHTPGHSSLPATVVEIDNIQKRAAEGSVYCSRLDDSRATRSAVLDAMEGYDWIHLACHAHQNLKDPTQSGFFLQDGVLSLAEITQKSFKNKGLAFLSACQTAKGDKELADESVHLASGMLIAGYPSVIATMWSIMDVDAPVMAEAVYAQLISDGKMDHKDAAKALHIATSALRTRIGEKEFARWVPYIHIGR</sequence>